<evidence type="ECO:0000256" key="6">
    <source>
        <dbReference type="ARBA" id="ARBA00023242"/>
    </source>
</evidence>
<evidence type="ECO:0000313" key="9">
    <source>
        <dbReference type="Proteomes" id="UP000790787"/>
    </source>
</evidence>
<keyword evidence="5" id="KW-0804">Transcription</keyword>
<dbReference type="PROSITE" id="PS51294">
    <property type="entry name" value="HTH_MYB"/>
    <property type="match status" value="1"/>
</dbReference>
<keyword evidence="2" id="KW-0217">Developmental protein</keyword>
<dbReference type="OrthoDB" id="551907at2759"/>
<dbReference type="KEGG" id="nta:107783752"/>
<evidence type="ECO:0000256" key="3">
    <source>
        <dbReference type="ARBA" id="ARBA00022782"/>
    </source>
</evidence>
<evidence type="ECO:0000256" key="5">
    <source>
        <dbReference type="ARBA" id="ARBA00023163"/>
    </source>
</evidence>
<dbReference type="InterPro" id="IPR006447">
    <property type="entry name" value="Myb_dom_plants"/>
</dbReference>
<dbReference type="NCBIfam" id="TIGR01557">
    <property type="entry name" value="myb_SHAQKYF"/>
    <property type="match status" value="1"/>
</dbReference>
<dbReference type="Pfam" id="PF00249">
    <property type="entry name" value="Myb_DNA-binding"/>
    <property type="match status" value="1"/>
</dbReference>
<dbReference type="GO" id="GO:0010158">
    <property type="term" value="P:abaxial cell fate specification"/>
    <property type="evidence" value="ECO:0007669"/>
    <property type="project" value="InterPro"/>
</dbReference>
<dbReference type="InterPro" id="IPR044847">
    <property type="entry name" value="KAN_fam"/>
</dbReference>
<protein>
    <submittedName>
        <fullName evidence="10">Transcription repressor KAN1-like</fullName>
    </submittedName>
</protein>
<keyword evidence="6" id="KW-0539">Nucleus</keyword>
<dbReference type="SMR" id="A0A1S3Z771"/>
<dbReference type="AlphaFoldDB" id="A0A1S3Z771"/>
<dbReference type="InterPro" id="IPR009057">
    <property type="entry name" value="Homeodomain-like_sf"/>
</dbReference>
<feature type="compositionally biased region" description="Low complexity" evidence="7">
    <location>
        <begin position="9"/>
        <end position="20"/>
    </location>
</feature>
<dbReference type="InterPro" id="IPR001005">
    <property type="entry name" value="SANT/Myb"/>
</dbReference>
<dbReference type="InterPro" id="IPR017930">
    <property type="entry name" value="Myb_dom"/>
</dbReference>
<feature type="domain" description="HTH myb-type" evidence="8">
    <location>
        <begin position="42"/>
        <end position="102"/>
    </location>
</feature>
<dbReference type="PaxDb" id="4097-A0A1S3Z771"/>
<evidence type="ECO:0000256" key="1">
    <source>
        <dbReference type="ARBA" id="ARBA00004123"/>
    </source>
</evidence>
<feature type="region of interest" description="Disordered" evidence="7">
    <location>
        <begin position="1"/>
        <end position="40"/>
    </location>
</feature>
<keyword evidence="3" id="KW-0221">Differentiation</keyword>
<reference evidence="9" key="1">
    <citation type="journal article" date="2014" name="Nat. Commun.">
        <title>The tobacco genome sequence and its comparison with those of tomato and potato.</title>
        <authorList>
            <person name="Sierro N."/>
            <person name="Battey J.N."/>
            <person name="Ouadi S."/>
            <person name="Bakaher N."/>
            <person name="Bovet L."/>
            <person name="Willig A."/>
            <person name="Goepfert S."/>
            <person name="Peitsch M.C."/>
            <person name="Ivanov N.V."/>
        </authorList>
    </citation>
    <scope>NUCLEOTIDE SEQUENCE [LARGE SCALE GENOMIC DNA]</scope>
</reference>
<dbReference type="FunFam" id="1.10.10.60:FF:000002">
    <property type="entry name" value="Myb family transcription factor"/>
    <property type="match status" value="1"/>
</dbReference>
<dbReference type="GeneID" id="107783752"/>
<dbReference type="SUPFAM" id="SSF46689">
    <property type="entry name" value="Homeodomain-like"/>
    <property type="match status" value="1"/>
</dbReference>
<dbReference type="GO" id="GO:0006355">
    <property type="term" value="P:regulation of DNA-templated transcription"/>
    <property type="evidence" value="ECO:0000318"/>
    <property type="project" value="GO_Central"/>
</dbReference>
<evidence type="ECO:0000256" key="4">
    <source>
        <dbReference type="ARBA" id="ARBA00023015"/>
    </source>
</evidence>
<evidence type="ECO:0000259" key="8">
    <source>
        <dbReference type="PROSITE" id="PS51294"/>
    </source>
</evidence>
<dbReference type="OMA" id="IKSIMPR"/>
<accession>A0A1S3Z771</accession>
<dbReference type="STRING" id="4097.A0A1S3Z771"/>
<dbReference type="RefSeq" id="XP_016460258.1">
    <property type="nucleotide sequence ID" value="XM_016604772.2"/>
</dbReference>
<keyword evidence="4" id="KW-0805">Transcription regulation</keyword>
<gene>
    <name evidence="10" type="primary">LOC107783752</name>
</gene>
<evidence type="ECO:0000256" key="2">
    <source>
        <dbReference type="ARBA" id="ARBA00022473"/>
    </source>
</evidence>
<evidence type="ECO:0000313" key="10">
    <source>
        <dbReference type="RefSeq" id="XP_016460258.1"/>
    </source>
</evidence>
<dbReference type="GO" id="GO:0000976">
    <property type="term" value="F:transcription cis-regulatory region binding"/>
    <property type="evidence" value="ECO:0000318"/>
    <property type="project" value="GO_Central"/>
</dbReference>
<proteinExistence type="predicted"/>
<feature type="region of interest" description="Disordered" evidence="7">
    <location>
        <begin position="210"/>
        <end position="233"/>
    </location>
</feature>
<dbReference type="RefSeq" id="XP_016460258.1">
    <property type="nucleotide sequence ID" value="XM_016604772.1"/>
</dbReference>
<dbReference type="GO" id="GO:0010597">
    <property type="term" value="P:green leaf volatile biosynthetic process"/>
    <property type="evidence" value="ECO:0007669"/>
    <property type="project" value="UniProtKB-ARBA"/>
</dbReference>
<evidence type="ECO:0000256" key="7">
    <source>
        <dbReference type="SAM" id="MobiDB-lite"/>
    </source>
</evidence>
<organism evidence="9 10">
    <name type="scientific">Nicotiana tabacum</name>
    <name type="common">Common tobacco</name>
    <dbReference type="NCBI Taxonomy" id="4097"/>
    <lineage>
        <taxon>Eukaryota</taxon>
        <taxon>Viridiplantae</taxon>
        <taxon>Streptophyta</taxon>
        <taxon>Embryophyta</taxon>
        <taxon>Tracheophyta</taxon>
        <taxon>Spermatophyta</taxon>
        <taxon>Magnoliopsida</taxon>
        <taxon>eudicotyledons</taxon>
        <taxon>Gunneridae</taxon>
        <taxon>Pentapetalae</taxon>
        <taxon>asterids</taxon>
        <taxon>lamiids</taxon>
        <taxon>Solanales</taxon>
        <taxon>Solanaceae</taxon>
        <taxon>Nicotianoideae</taxon>
        <taxon>Nicotianeae</taxon>
        <taxon>Nicotiana</taxon>
    </lineage>
</organism>
<dbReference type="PANTHER" id="PTHR31496">
    <property type="entry name" value="TRANSCRIPTION FACTOR KAN2-RELATED"/>
    <property type="match status" value="1"/>
</dbReference>
<dbReference type="GO" id="GO:0005634">
    <property type="term" value="C:nucleus"/>
    <property type="evidence" value="ECO:0000318"/>
    <property type="project" value="GO_Central"/>
</dbReference>
<reference evidence="10" key="2">
    <citation type="submission" date="2025-08" db="UniProtKB">
        <authorList>
            <consortium name="RefSeq"/>
        </authorList>
    </citation>
    <scope>IDENTIFICATION</scope>
    <source>
        <tissue evidence="10">Leaf</tissue>
    </source>
</reference>
<dbReference type="Proteomes" id="UP000790787">
    <property type="component" value="Chromosome 3"/>
</dbReference>
<dbReference type="Gene3D" id="1.10.10.60">
    <property type="entry name" value="Homeodomain-like"/>
    <property type="match status" value="1"/>
</dbReference>
<keyword evidence="9" id="KW-1185">Reference proteome</keyword>
<name>A0A1S3Z771_TOBAC</name>
<dbReference type="PANTHER" id="PTHR31496:SF19">
    <property type="entry name" value="TWO-COMPONENT RESPONSE REGULATOR ARR13"/>
    <property type="match status" value="1"/>
</dbReference>
<comment type="subcellular location">
    <subcellularLocation>
        <location evidence="1">Nucleus</location>
    </subcellularLocation>
</comment>
<sequence length="251" mass="28077">MMKEPLEFSESSSKNSTSLSIENNTPMKDHSNKSGGVRPYVRSKMPRLRWTQDLHRRFVHAVETLGGEDRATPKMVLQLMDVKGLTISHVKSHLQMYRSMKHEQMIQAEAEAANGSKRNRMDIGAANGNYHHYYNINDKAFFGAHPLSNVTSNYAELASILPPAWKHMQESKENKIMGLEGKSNYSIMFRDFFNGCSVQDIGNRNKVVGEASSLSNKSPSAEEEDISSSTMSLEPSASFDVNNLSLDLTLA</sequence>